<feature type="coiled-coil region" evidence="1">
    <location>
        <begin position="297"/>
        <end position="409"/>
    </location>
</feature>
<evidence type="ECO:0000313" key="3">
    <source>
        <dbReference type="Proteomes" id="UP001295444"/>
    </source>
</evidence>
<evidence type="ECO:0000313" key="2">
    <source>
        <dbReference type="EMBL" id="CAH2301512.1"/>
    </source>
</evidence>
<evidence type="ECO:0008006" key="4">
    <source>
        <dbReference type="Google" id="ProtNLM"/>
    </source>
</evidence>
<dbReference type="PANTHER" id="PTHR47615:SF1">
    <property type="entry name" value="COILED-COIL DOMAIN-CONTAINING PROTEIN 158"/>
    <property type="match status" value="1"/>
</dbReference>
<feature type="coiled-coil region" evidence="1">
    <location>
        <begin position="59"/>
        <end position="86"/>
    </location>
</feature>
<feature type="coiled-coil region" evidence="1">
    <location>
        <begin position="624"/>
        <end position="704"/>
    </location>
</feature>
<keyword evidence="3" id="KW-1185">Reference proteome</keyword>
<dbReference type="AlphaFoldDB" id="A0AAD1SKF9"/>
<organism evidence="2 3">
    <name type="scientific">Pelobates cultripes</name>
    <name type="common">Western spadefoot toad</name>
    <dbReference type="NCBI Taxonomy" id="61616"/>
    <lineage>
        <taxon>Eukaryota</taxon>
        <taxon>Metazoa</taxon>
        <taxon>Chordata</taxon>
        <taxon>Craniata</taxon>
        <taxon>Vertebrata</taxon>
        <taxon>Euteleostomi</taxon>
        <taxon>Amphibia</taxon>
        <taxon>Batrachia</taxon>
        <taxon>Anura</taxon>
        <taxon>Pelobatoidea</taxon>
        <taxon>Pelobatidae</taxon>
        <taxon>Pelobates</taxon>
    </lineage>
</organism>
<name>A0AAD1SKF9_PELCU</name>
<keyword evidence="1" id="KW-0175">Coiled coil</keyword>
<dbReference type="EMBL" id="OW240917">
    <property type="protein sequence ID" value="CAH2301512.1"/>
    <property type="molecule type" value="Genomic_DNA"/>
</dbReference>
<dbReference type="Proteomes" id="UP001295444">
    <property type="component" value="Chromosome 06"/>
</dbReference>
<dbReference type="PANTHER" id="PTHR47615">
    <property type="entry name" value="COILED-COIL DOMAIN-CONTAINING PROTEIN 158"/>
    <property type="match status" value="1"/>
</dbReference>
<accession>A0AAD1SKF9</accession>
<feature type="coiled-coil region" evidence="1">
    <location>
        <begin position="435"/>
        <end position="592"/>
    </location>
</feature>
<proteinExistence type="predicted"/>
<gene>
    <name evidence="2" type="ORF">PECUL_23A050377</name>
</gene>
<protein>
    <recommendedName>
        <fullName evidence="4">Coiled-coil domain-containing protein 158</fullName>
    </recommendedName>
</protein>
<feature type="coiled-coil region" evidence="1">
    <location>
        <begin position="758"/>
        <end position="785"/>
    </location>
</feature>
<dbReference type="InterPro" id="IPR031809">
    <property type="entry name" value="CCDC158"/>
</dbReference>
<dbReference type="Pfam" id="PF15921">
    <property type="entry name" value="CCDC158"/>
    <property type="match status" value="1"/>
</dbReference>
<evidence type="ECO:0000256" key="1">
    <source>
        <dbReference type="SAM" id="Coils"/>
    </source>
</evidence>
<sequence>MVTVRRPARTNGRKKGDIVCLPPPNTALPARRLEGQVSWGPRETRDRAGDPKMMAGKNLQTLRDQLEGQTRDIQNLQKEVEQATQHALSSLPSSYHGHHPIPTASHQFSLMPENVTRTVVDNSAIVPLHYHHHQVLQRSFSADLPSSCNKSCLMPQYNPLESDLGGSDFKSRNMTGFQNQQEIKITEELNVRIQSLEMERDAVLFKSFQESKALEDRNNQLHETIQELQKASHLQNEMLKKSNVCNALLRETIQEHVEVLQEIGQVLLSYEERSGKHVFEQGCAPSHHISSLATTVKKVLHELETEAEDQLNSLKTELKDKEALLALYKERFDIAVNEQEQQVAALTQEASNALREVKNVNSQMETFQEQVKGQCVLYEERIAHLELTVSQLHSELQCNKNKAEDLKRQLVATDSALTETHDKHTQDVWKQDEKLHQLRKSLQACEKQLNLEKEQRKQLLDEKKINILTNEKINRDLAERSKEIENLHAKVNMLKETHERQMKEQIAVINEKNEGMKFTLSQLESTKELLDKTAQDLQAKTFTLQSAEKSIEDLKILLEEKDAMLKNTMGKLKKLRAENKKCEIDNIDLDKMQTEIEKMRVYMAEKDHYIKALHLQIEHLFQAVGQQSEKLNVLQARNAQLLEEMKSMAEKNNSRICELELEKTELSNATIELRTERDRLMSELKDARHNYGNLEADYAVVKKNYQVKNEELVGTSASLKTQLHTVLTELEQTKSILRIIEGCDGHAVKVALRMQKKMTAKREKIDTLQSRIQFLEEALSRANKIQLSWKAFCSQSNIASETKVVYLHRLAGSITICGCGLKMACRRHHCSSDKNISSVRGTK</sequence>
<dbReference type="Gene3D" id="1.10.287.1490">
    <property type="match status" value="1"/>
</dbReference>
<reference evidence="2" key="1">
    <citation type="submission" date="2022-03" db="EMBL/GenBank/DDBJ databases">
        <authorList>
            <person name="Alioto T."/>
            <person name="Alioto T."/>
            <person name="Gomez Garrido J."/>
        </authorList>
    </citation>
    <scope>NUCLEOTIDE SEQUENCE</scope>
</reference>